<accession>A0A913Y9S9</accession>
<dbReference type="InterPro" id="IPR042635">
    <property type="entry name" value="MEGF10/SREC1/2-like"/>
</dbReference>
<dbReference type="EnsemblMetazoa" id="XM_021060844.2">
    <property type="protein sequence ID" value="XP_020916503.1"/>
    <property type="gene ID" value="LOC110253893"/>
</dbReference>
<dbReference type="InterPro" id="IPR002049">
    <property type="entry name" value="LE_dom"/>
</dbReference>
<evidence type="ECO:0000256" key="1">
    <source>
        <dbReference type="ARBA" id="ARBA00006373"/>
    </source>
</evidence>
<dbReference type="InterPro" id="IPR011489">
    <property type="entry name" value="EMI_domain"/>
</dbReference>
<dbReference type="PANTHER" id="PTHR24043:SF8">
    <property type="entry name" value="EGF-LIKE DOMAIN-CONTAINING PROTEIN"/>
    <property type="match status" value="1"/>
</dbReference>
<dbReference type="PRINTS" id="PR00011">
    <property type="entry name" value="EGFLAMININ"/>
</dbReference>
<keyword evidence="7" id="KW-1133">Transmembrane helix</keyword>
<reference evidence="10" key="1">
    <citation type="submission" date="2022-11" db="UniProtKB">
        <authorList>
            <consortium name="EnsemblMetazoa"/>
        </authorList>
    </citation>
    <scope>IDENTIFICATION</scope>
</reference>
<evidence type="ECO:0000256" key="3">
    <source>
        <dbReference type="ARBA" id="ARBA00022729"/>
    </source>
</evidence>
<feature type="disulfide bond" evidence="6">
    <location>
        <begin position="260"/>
        <end position="269"/>
    </location>
</feature>
<keyword evidence="5 6" id="KW-1015">Disulfide bond</keyword>
<dbReference type="Proteomes" id="UP000887567">
    <property type="component" value="Unplaced"/>
</dbReference>
<dbReference type="Gene3D" id="2.170.300.10">
    <property type="entry name" value="Tie2 ligand-binding domain superfamily"/>
    <property type="match status" value="2"/>
</dbReference>
<dbReference type="OrthoDB" id="5985265at2759"/>
<evidence type="ECO:0000256" key="7">
    <source>
        <dbReference type="SAM" id="Phobius"/>
    </source>
</evidence>
<keyword evidence="7" id="KW-0812">Transmembrane</keyword>
<keyword evidence="4" id="KW-0677">Repeat</keyword>
<organism evidence="10 11">
    <name type="scientific">Exaiptasia diaphana</name>
    <name type="common">Tropical sea anemone</name>
    <name type="synonym">Aiptasia pulchella</name>
    <dbReference type="NCBI Taxonomy" id="2652724"/>
    <lineage>
        <taxon>Eukaryota</taxon>
        <taxon>Metazoa</taxon>
        <taxon>Cnidaria</taxon>
        <taxon>Anthozoa</taxon>
        <taxon>Hexacorallia</taxon>
        <taxon>Actiniaria</taxon>
        <taxon>Aiptasiidae</taxon>
        <taxon>Exaiptasia</taxon>
    </lineage>
</organism>
<dbReference type="OMA" id="CESVCKP"/>
<evidence type="ECO:0000256" key="6">
    <source>
        <dbReference type="PROSITE-ProRule" id="PRU00076"/>
    </source>
</evidence>
<keyword evidence="2 6" id="KW-0245">EGF-like domain</keyword>
<feature type="domain" description="EGF-like" evidence="8">
    <location>
        <begin position="197"/>
        <end position="227"/>
    </location>
</feature>
<feature type="domain" description="EMI" evidence="9">
    <location>
        <begin position="27"/>
        <end position="111"/>
    </location>
</feature>
<dbReference type="FunFam" id="2.170.300.10:FF:000041">
    <property type="entry name" value="Tyrosine protein kinase receptor tie-1, putative"/>
    <property type="match status" value="2"/>
</dbReference>
<name>A0A913Y9S9_EXADI</name>
<dbReference type="PROSITE" id="PS51041">
    <property type="entry name" value="EMI"/>
    <property type="match status" value="1"/>
</dbReference>
<evidence type="ECO:0000259" key="8">
    <source>
        <dbReference type="PROSITE" id="PS50026"/>
    </source>
</evidence>
<feature type="disulfide bond" evidence="6">
    <location>
        <begin position="217"/>
        <end position="226"/>
    </location>
</feature>
<dbReference type="GO" id="GO:0005044">
    <property type="term" value="F:scavenger receptor activity"/>
    <property type="evidence" value="ECO:0007669"/>
    <property type="project" value="InterPro"/>
</dbReference>
<keyword evidence="3" id="KW-0732">Signal</keyword>
<feature type="domain" description="EGF-like" evidence="8">
    <location>
        <begin position="154"/>
        <end position="184"/>
    </location>
</feature>
<dbReference type="KEGG" id="epa:110253893"/>
<feature type="domain" description="EGF-like" evidence="8">
    <location>
        <begin position="235"/>
        <end position="270"/>
    </location>
</feature>
<evidence type="ECO:0000256" key="2">
    <source>
        <dbReference type="ARBA" id="ARBA00022536"/>
    </source>
</evidence>
<feature type="disulfide bond" evidence="6">
    <location>
        <begin position="303"/>
        <end position="312"/>
    </location>
</feature>
<feature type="disulfide bond" evidence="6">
    <location>
        <begin position="174"/>
        <end position="183"/>
    </location>
</feature>
<comment type="similarity">
    <text evidence="1">Belongs to the EGF domain peptide family.</text>
</comment>
<evidence type="ECO:0000313" key="11">
    <source>
        <dbReference type="Proteomes" id="UP000887567"/>
    </source>
</evidence>
<dbReference type="PANTHER" id="PTHR24043">
    <property type="entry name" value="SCAVENGER RECEPTOR CLASS F"/>
    <property type="match status" value="1"/>
</dbReference>
<feature type="domain" description="EGF-like" evidence="8">
    <location>
        <begin position="278"/>
        <end position="313"/>
    </location>
</feature>
<dbReference type="Pfam" id="PF00053">
    <property type="entry name" value="EGF_laminin"/>
    <property type="match status" value="1"/>
</dbReference>
<dbReference type="PROSITE" id="PS00022">
    <property type="entry name" value="EGF_1"/>
    <property type="match status" value="5"/>
</dbReference>
<sequence>MKPTDIYYFLCIVALNARASASLQPNGVNVCTKQQSFAQRYRESSKKSINKQVSYKCRATGNQGQFWNVYKTCYKNQVTYQTVYREMYRVSYRKIYVCCLGWQQTGTSCTKANCSQGCVNGNCTNPDVCSCLPGYRGNSCSKPCPVNRWGPGCTNACQCKNNATCDMRNGFCSCEPGWIGSTCAESCPQGYFGNHCYRKCACQNGARCHHVTGTCTCNPGWTGQYCESVCKPGSYGHKCQHTCRCQSNATCDHVIGTCTCNPGWTGQYCESVCKPGSYGDKCQHTCRCQSNATCDHVTGTCTCSPGYKGLFCEKLCGSGYYGDGCKERCSCHGDKYCQPTDGNCICHGNNCNGSKASSDKHTGDSAELMLPIVLSVSVVFVLAAVLVTCVAYRKYRSKSREPQEEPKYEVTVNAGCTDGKSGKSQDNDFVSHKPSYLELTHVTQSRDHPVYQGLLSRDQHELKSRDIGKDNAGQDGGMYQTLNVDTSRIYQPLNKTDIDNVANNAESPVRYGNLQKEKSRVDDSELYLTILPDHDVSGQSNVIYDNRYQLPDNSTNSPVLYGNVSNGEGMINQGSPHEYLTVLPDDKTFNQPTYEILPAT</sequence>
<evidence type="ECO:0000259" key="9">
    <source>
        <dbReference type="PROSITE" id="PS51041"/>
    </source>
</evidence>
<evidence type="ECO:0000256" key="5">
    <source>
        <dbReference type="ARBA" id="ARBA00023157"/>
    </source>
</evidence>
<dbReference type="AlphaFoldDB" id="A0A913Y9S9"/>
<proteinExistence type="inferred from homology"/>
<evidence type="ECO:0008006" key="12">
    <source>
        <dbReference type="Google" id="ProtNLM"/>
    </source>
</evidence>
<dbReference type="GeneID" id="110253893"/>
<dbReference type="PROSITE" id="PS50026">
    <property type="entry name" value="EGF_3"/>
    <property type="match status" value="4"/>
</dbReference>
<dbReference type="SMART" id="SM00180">
    <property type="entry name" value="EGF_Lam"/>
    <property type="match status" value="4"/>
</dbReference>
<evidence type="ECO:0000313" key="10">
    <source>
        <dbReference type="EnsemblMetazoa" id="XP_020916503.1"/>
    </source>
</evidence>
<dbReference type="RefSeq" id="XP_020916503.1">
    <property type="nucleotide sequence ID" value="XM_021060844.2"/>
</dbReference>
<keyword evidence="7" id="KW-0472">Membrane</keyword>
<protein>
    <recommendedName>
        <fullName evidence="12">Multiple epidermal growth factor-like domains protein 10</fullName>
    </recommendedName>
</protein>
<evidence type="ECO:0000256" key="4">
    <source>
        <dbReference type="ARBA" id="ARBA00022737"/>
    </source>
</evidence>
<dbReference type="InterPro" id="IPR000742">
    <property type="entry name" value="EGF"/>
</dbReference>
<comment type="caution">
    <text evidence="6">Lacks conserved residue(s) required for the propagation of feature annotation.</text>
</comment>
<feature type="transmembrane region" description="Helical" evidence="7">
    <location>
        <begin position="368"/>
        <end position="392"/>
    </location>
</feature>
<dbReference type="SMART" id="SM00181">
    <property type="entry name" value="EGF"/>
    <property type="match status" value="5"/>
</dbReference>
<keyword evidence="11" id="KW-1185">Reference proteome</keyword>